<evidence type="ECO:0000256" key="3">
    <source>
        <dbReference type="RuleBase" id="RU003560"/>
    </source>
</evidence>
<protein>
    <submittedName>
        <fullName evidence="4">Aminotransferase class-III</fullName>
    </submittedName>
</protein>
<dbReference type="GO" id="GO:0008483">
    <property type="term" value="F:transaminase activity"/>
    <property type="evidence" value="ECO:0007669"/>
    <property type="project" value="UniProtKB-KW"/>
</dbReference>
<keyword evidence="5" id="KW-1185">Reference proteome</keyword>
<dbReference type="InterPro" id="IPR005814">
    <property type="entry name" value="Aminotrans_3"/>
</dbReference>
<dbReference type="PANTHER" id="PTHR43713">
    <property type="entry name" value="GLUTAMATE-1-SEMIALDEHYDE 2,1-AMINOMUTASE"/>
    <property type="match status" value="1"/>
</dbReference>
<comment type="similarity">
    <text evidence="3">Belongs to the class-III pyridoxal-phosphate-dependent aminotransferase family.</text>
</comment>
<dbReference type="SUPFAM" id="SSF53383">
    <property type="entry name" value="PLP-dependent transferases"/>
    <property type="match status" value="1"/>
</dbReference>
<dbReference type="Pfam" id="PF00202">
    <property type="entry name" value="Aminotran_3"/>
    <property type="match status" value="1"/>
</dbReference>
<comment type="caution">
    <text evidence="4">The sequence shown here is derived from an EMBL/GenBank/DDBJ whole genome shotgun (WGS) entry which is preliminary data.</text>
</comment>
<accession>I9LGE2</accession>
<dbReference type="InterPro" id="IPR015424">
    <property type="entry name" value="PyrdxlP-dep_Trfase"/>
</dbReference>
<dbReference type="CDD" id="cd00610">
    <property type="entry name" value="OAT_like"/>
    <property type="match status" value="1"/>
</dbReference>
<dbReference type="Gene3D" id="3.90.1150.10">
    <property type="entry name" value="Aspartate Aminotransferase, domain 1"/>
    <property type="match status" value="1"/>
</dbReference>
<reference evidence="4 5" key="1">
    <citation type="journal article" date="2012" name="J. Bacteriol.">
        <title>Draft Genome Sequences for Two Metal-Reducing Pelosinus fermentans Strains Isolated from a Cr(VI)-Contaminated Site and for Type Strain R7.</title>
        <authorList>
            <person name="Brown S.D."/>
            <person name="Podar M."/>
            <person name="Klingeman D.M."/>
            <person name="Johnson C.M."/>
            <person name="Yang Z.K."/>
            <person name="Utturkar S.M."/>
            <person name="Land M.L."/>
            <person name="Mosher J.J."/>
            <person name="Hurt R.A.Jr."/>
            <person name="Phelps T.J."/>
            <person name="Palumbo A.V."/>
            <person name="Arkin A.P."/>
            <person name="Hazen T.C."/>
            <person name="Elias D.A."/>
        </authorList>
    </citation>
    <scope>NUCLEOTIDE SEQUENCE [LARGE SCALE GENOMIC DNA]</scope>
    <source>
        <strain evidence="4 5">B4</strain>
    </source>
</reference>
<dbReference type="Proteomes" id="UP000004324">
    <property type="component" value="Unassembled WGS sequence"/>
</dbReference>
<proteinExistence type="inferred from homology"/>
<keyword evidence="4" id="KW-0032">Aminotransferase</keyword>
<evidence type="ECO:0000256" key="1">
    <source>
        <dbReference type="ARBA" id="ARBA00001933"/>
    </source>
</evidence>
<evidence type="ECO:0000256" key="2">
    <source>
        <dbReference type="ARBA" id="ARBA00022898"/>
    </source>
</evidence>
<evidence type="ECO:0000313" key="4">
    <source>
        <dbReference type="EMBL" id="EIW19569.1"/>
    </source>
</evidence>
<dbReference type="PANTHER" id="PTHR43713:SF3">
    <property type="entry name" value="GLUTAMATE-1-SEMIALDEHYDE 2,1-AMINOMUTASE 1, CHLOROPLASTIC-RELATED"/>
    <property type="match status" value="1"/>
</dbReference>
<dbReference type="InterPro" id="IPR015421">
    <property type="entry name" value="PyrdxlP-dep_Trfase_major"/>
</dbReference>
<sequence>MIIIKSIGYEDNVRSTPQEETFISFLLLRTGTKSSSCTTYNASLYQRCAFFLVFWEGKIGFVIILERNEVMEKLKTEKSKALFEETKMYLVDGVASSFHKAADEEYPICLEKGKGSKVYDVDGNEYIDYIGAFGPMILGFCPDAVNQAVIKQLDKGSHLSAVTVDLCNLSKKLTEIIPCAEKVSYQNSGTEANMHAFRLARAYTGKKKIIKFEGQYHGWSDEEKVSIDANFVSELGVREHPNRLFHSKGQRHETADDIIILPWNDLELLECVMQKYSSEIAAVITEPIMCDSGPILPKPGYLAGMRALSIRYNIVLIFDEVITGFRVALGGAQQYYNVTPDLAVFAKAIAAGYPFAAIAGKKEIMESGVQASGTFNANPIAVAASLATIETLEKGEIYKQFELLGNLLTKGIIELGQIYNITLFCHSVRSICMIVFGMSEPAEDFRDYIEKADSNGYKLFVKKAQEYGIRFTSKRGRIYLSSQHTEEDIMKTLEVIKLIFSEIKGDM</sequence>
<organism evidence="4 5">
    <name type="scientific">Pelosinus fermentans B4</name>
    <dbReference type="NCBI Taxonomy" id="1149862"/>
    <lineage>
        <taxon>Bacteria</taxon>
        <taxon>Bacillati</taxon>
        <taxon>Bacillota</taxon>
        <taxon>Negativicutes</taxon>
        <taxon>Selenomonadales</taxon>
        <taxon>Sporomusaceae</taxon>
        <taxon>Pelosinus</taxon>
    </lineage>
</organism>
<keyword evidence="4" id="KW-0808">Transferase</keyword>
<dbReference type="GO" id="GO:0030170">
    <property type="term" value="F:pyridoxal phosphate binding"/>
    <property type="evidence" value="ECO:0007669"/>
    <property type="project" value="InterPro"/>
</dbReference>
<dbReference type="EMBL" id="AKVJ01000017">
    <property type="protein sequence ID" value="EIW19569.1"/>
    <property type="molecule type" value="Genomic_DNA"/>
</dbReference>
<dbReference type="InterPro" id="IPR049704">
    <property type="entry name" value="Aminotrans_3_PPA_site"/>
</dbReference>
<name>I9LGE2_9FIRM</name>
<dbReference type="InterPro" id="IPR015422">
    <property type="entry name" value="PyrdxlP-dep_Trfase_small"/>
</dbReference>
<evidence type="ECO:0000313" key="5">
    <source>
        <dbReference type="Proteomes" id="UP000004324"/>
    </source>
</evidence>
<gene>
    <name evidence="4" type="ORF">FB4_2752</name>
</gene>
<dbReference type="AlphaFoldDB" id="I9LGE2"/>
<dbReference type="PROSITE" id="PS00600">
    <property type="entry name" value="AA_TRANSFER_CLASS_3"/>
    <property type="match status" value="1"/>
</dbReference>
<dbReference type="Gene3D" id="3.40.640.10">
    <property type="entry name" value="Type I PLP-dependent aspartate aminotransferase-like (Major domain)"/>
    <property type="match status" value="1"/>
</dbReference>
<comment type="cofactor">
    <cofactor evidence="1">
        <name>pyridoxal 5'-phosphate</name>
        <dbReference type="ChEBI" id="CHEBI:597326"/>
    </cofactor>
</comment>
<keyword evidence="2 3" id="KW-0663">Pyridoxal phosphate</keyword>
<dbReference type="OrthoDB" id="3034088at2"/>
<dbReference type="PATRIC" id="fig|1149862.3.peg.1301"/>